<keyword evidence="4" id="KW-1185">Reference proteome</keyword>
<dbReference type="EMBL" id="ASWH01000001">
    <property type="protein sequence ID" value="EOW81345.1"/>
    <property type="molecule type" value="Genomic_DNA"/>
</dbReference>
<sequence length="52" mass="5976">MYFEMCRELVKQGWSLSDIENSSFDTLISVACSTPKKNKQKEVSLNDFVKSI</sequence>
<gene>
    <name evidence="2" type="ORF">I592_00630</name>
    <name evidence="1" type="ORF">UKC_03332</name>
</gene>
<protein>
    <submittedName>
        <fullName evidence="1">Uncharacterized protein</fullName>
    </submittedName>
</protein>
<dbReference type="EMBL" id="AJDQ01000012">
    <property type="protein sequence ID" value="EOI53380.1"/>
    <property type="molecule type" value="Genomic_DNA"/>
</dbReference>
<dbReference type="eggNOG" id="ENOG50306TK">
    <property type="taxonomic scope" value="Bacteria"/>
</dbReference>
<reference evidence="2 4" key="2">
    <citation type="submission" date="2013-03" db="EMBL/GenBank/DDBJ databases">
        <title>The Genome Sequence of Enterococcus gilvus ATCC BAA-350 (PacBio/Illumina hybrid assembly).</title>
        <authorList>
            <consortium name="The Broad Institute Genomics Platform"/>
            <consortium name="The Broad Institute Genome Sequencing Center for Infectious Disease"/>
            <person name="Earl A."/>
            <person name="Russ C."/>
            <person name="Gilmore M."/>
            <person name="Surin D."/>
            <person name="Walker B."/>
            <person name="Young S."/>
            <person name="Zeng Q."/>
            <person name="Gargeya S."/>
            <person name="Fitzgerald M."/>
            <person name="Haas B."/>
            <person name="Abouelleil A."/>
            <person name="Allen A.W."/>
            <person name="Alvarado L."/>
            <person name="Arachchi H.M."/>
            <person name="Berlin A.M."/>
            <person name="Chapman S.B."/>
            <person name="Gainer-Dewar J."/>
            <person name="Goldberg J."/>
            <person name="Griggs A."/>
            <person name="Gujja S."/>
            <person name="Hansen M."/>
            <person name="Howarth C."/>
            <person name="Imamovic A."/>
            <person name="Ireland A."/>
            <person name="Larimer J."/>
            <person name="McCowan C."/>
            <person name="Murphy C."/>
            <person name="Pearson M."/>
            <person name="Poon T.W."/>
            <person name="Priest M."/>
            <person name="Roberts A."/>
            <person name="Saif S."/>
            <person name="Shea T."/>
            <person name="Sisk P."/>
            <person name="Sykes S."/>
            <person name="Wortman J."/>
            <person name="Nusbaum C."/>
            <person name="Birren B."/>
        </authorList>
    </citation>
    <scope>NUCLEOTIDE SEQUENCE [LARGE SCALE GENOMIC DNA]</scope>
    <source>
        <strain evidence="2 4">ATCC BAA-350</strain>
    </source>
</reference>
<proteinExistence type="predicted"/>
<comment type="caution">
    <text evidence="1">The sequence shown here is derived from an EMBL/GenBank/DDBJ whole genome shotgun (WGS) entry which is preliminary data.</text>
</comment>
<evidence type="ECO:0000313" key="2">
    <source>
        <dbReference type="EMBL" id="EOW81345.1"/>
    </source>
</evidence>
<dbReference type="AlphaFoldDB" id="R2V6K9"/>
<dbReference type="PATRIC" id="fig|1158614.3.peg.3310"/>
<accession>R2V6K9</accession>
<organism evidence="1 3">
    <name type="scientific">Enterococcus gilvus ATCC BAA-350</name>
    <dbReference type="NCBI Taxonomy" id="1158614"/>
    <lineage>
        <taxon>Bacteria</taxon>
        <taxon>Bacillati</taxon>
        <taxon>Bacillota</taxon>
        <taxon>Bacilli</taxon>
        <taxon>Lactobacillales</taxon>
        <taxon>Enterococcaceae</taxon>
        <taxon>Enterococcus</taxon>
    </lineage>
</organism>
<dbReference type="RefSeq" id="WP_010781677.1">
    <property type="nucleotide sequence ID" value="NZ_ASWH01000001.1"/>
</dbReference>
<dbReference type="Proteomes" id="UP000013750">
    <property type="component" value="Unassembled WGS sequence"/>
</dbReference>
<evidence type="ECO:0000313" key="3">
    <source>
        <dbReference type="Proteomes" id="UP000013750"/>
    </source>
</evidence>
<dbReference type="Proteomes" id="UP000014160">
    <property type="component" value="Unassembled WGS sequence"/>
</dbReference>
<evidence type="ECO:0000313" key="4">
    <source>
        <dbReference type="Proteomes" id="UP000014160"/>
    </source>
</evidence>
<name>R2V6K9_9ENTE</name>
<dbReference type="HOGENOM" id="CLU_3117515_0_0_9"/>
<evidence type="ECO:0000313" key="1">
    <source>
        <dbReference type="EMBL" id="EOI53380.1"/>
    </source>
</evidence>
<reference evidence="1 3" key="1">
    <citation type="submission" date="2013-02" db="EMBL/GenBank/DDBJ databases">
        <title>The Genome Sequence of Enterococcus gilvus ATCC BAA-350.</title>
        <authorList>
            <consortium name="The Broad Institute Genome Sequencing Platform"/>
            <consortium name="The Broad Institute Genome Sequencing Center for Infectious Disease"/>
            <person name="Earl A.M."/>
            <person name="Gilmore M.S."/>
            <person name="Lebreton F."/>
            <person name="Walker B."/>
            <person name="Young S.K."/>
            <person name="Zeng Q."/>
            <person name="Gargeya S."/>
            <person name="Fitzgerald M."/>
            <person name="Haas B."/>
            <person name="Abouelleil A."/>
            <person name="Alvarado L."/>
            <person name="Arachchi H.M."/>
            <person name="Berlin A.M."/>
            <person name="Chapman S.B."/>
            <person name="Dewar J."/>
            <person name="Goldberg J."/>
            <person name="Griggs A."/>
            <person name="Gujja S."/>
            <person name="Hansen M."/>
            <person name="Howarth C."/>
            <person name="Imamovic A."/>
            <person name="Larimer J."/>
            <person name="McCowan C."/>
            <person name="Murphy C."/>
            <person name="Neiman D."/>
            <person name="Pearson M."/>
            <person name="Priest M."/>
            <person name="Roberts A."/>
            <person name="Saif S."/>
            <person name="Shea T."/>
            <person name="Sisk P."/>
            <person name="Sykes S."/>
            <person name="Wortman J."/>
            <person name="Nusbaum C."/>
            <person name="Birren B."/>
        </authorList>
    </citation>
    <scope>NUCLEOTIDE SEQUENCE [LARGE SCALE GENOMIC DNA]</scope>
    <source>
        <strain evidence="1 3">ATCC BAA-350</strain>
    </source>
</reference>